<evidence type="ECO:0000259" key="1">
    <source>
        <dbReference type="PROSITE" id="PS51340"/>
    </source>
</evidence>
<proteinExistence type="predicted"/>
<organism evidence="2 3">
    <name type="scientific">Photobacterium galatheae</name>
    <dbReference type="NCBI Taxonomy" id="1654360"/>
    <lineage>
        <taxon>Bacteria</taxon>
        <taxon>Pseudomonadati</taxon>
        <taxon>Pseudomonadota</taxon>
        <taxon>Gammaproteobacteria</taxon>
        <taxon>Vibrionales</taxon>
        <taxon>Vibrionaceae</taxon>
        <taxon>Photobacterium</taxon>
    </lineage>
</organism>
<dbReference type="STRING" id="1654360.EA58_19990"/>
<dbReference type="Proteomes" id="UP000027192">
    <property type="component" value="Unassembled WGS sequence"/>
</dbReference>
<comment type="caution">
    <text evidence="2">The sequence shown here is derived from an EMBL/GenBank/DDBJ whole genome shotgun (WGS) entry which is preliminary data.</text>
</comment>
<keyword evidence="3" id="KW-1185">Reference proteome</keyword>
<evidence type="ECO:0000313" key="3">
    <source>
        <dbReference type="Proteomes" id="UP000027192"/>
    </source>
</evidence>
<dbReference type="GO" id="GO:0030170">
    <property type="term" value="F:pyridoxal phosphate binding"/>
    <property type="evidence" value="ECO:0007669"/>
    <property type="project" value="InterPro"/>
</dbReference>
<feature type="domain" description="MOSC" evidence="1">
    <location>
        <begin position="9"/>
        <end position="144"/>
    </location>
</feature>
<accession>A0A066RHY5</accession>
<dbReference type="InterPro" id="IPR052716">
    <property type="entry name" value="MOSC_domain"/>
</dbReference>
<dbReference type="SUPFAM" id="SSF50800">
    <property type="entry name" value="PK beta-barrel domain-like"/>
    <property type="match status" value="1"/>
</dbReference>
<dbReference type="PANTHER" id="PTHR36930">
    <property type="entry name" value="METAL-SULFUR CLUSTER BIOSYNTHESIS PROTEINS YUAD-RELATED"/>
    <property type="match status" value="1"/>
</dbReference>
<dbReference type="GO" id="GO:0003824">
    <property type="term" value="F:catalytic activity"/>
    <property type="evidence" value="ECO:0007669"/>
    <property type="project" value="InterPro"/>
</dbReference>
<dbReference type="Gene3D" id="2.40.33.20">
    <property type="entry name" value="PK beta-barrel domain-like"/>
    <property type="match status" value="1"/>
</dbReference>
<dbReference type="InterPro" id="IPR005302">
    <property type="entry name" value="MoCF_Sase_C"/>
</dbReference>
<dbReference type="AlphaFoldDB" id="A0A066RHY5"/>
<dbReference type="PANTHER" id="PTHR36930:SF1">
    <property type="entry name" value="MOSC DOMAIN-CONTAINING PROTEIN"/>
    <property type="match status" value="1"/>
</dbReference>
<evidence type="ECO:0000313" key="2">
    <source>
        <dbReference type="EMBL" id="KDM89939.1"/>
    </source>
</evidence>
<dbReference type="RefSeq" id="WP_036756638.1">
    <property type="nucleotide sequence ID" value="NZ_JAGSGC010000007.1"/>
</dbReference>
<dbReference type="GO" id="GO:0030151">
    <property type="term" value="F:molybdenum ion binding"/>
    <property type="evidence" value="ECO:0007669"/>
    <property type="project" value="InterPro"/>
</dbReference>
<dbReference type="InterPro" id="IPR011037">
    <property type="entry name" value="Pyrv_Knase-like_insert_dom_sf"/>
</dbReference>
<sequence length="151" mass="16751">MKLIGIARRKASRAVMEELEQINVSQENGVKGDFRGKPGKRQVTVLTLDSWLDACKEVGEQLPWTIRRANLLVEGTRFSQANVGDVITIGTLRLQITRETDPCPRMDEQFQGMTQALKPEWRGGVCCRVLSGGDIKLGDEVFVEASASEMS</sequence>
<dbReference type="EMBL" id="JMIB01000040">
    <property type="protein sequence ID" value="KDM89939.1"/>
    <property type="molecule type" value="Genomic_DNA"/>
</dbReference>
<dbReference type="PROSITE" id="PS51340">
    <property type="entry name" value="MOSC"/>
    <property type="match status" value="1"/>
</dbReference>
<name>A0A066RHY5_9GAMM</name>
<dbReference type="OrthoDB" id="1550913at2"/>
<reference evidence="2 3" key="1">
    <citation type="submission" date="2014-04" db="EMBL/GenBank/DDBJ databases">
        <title>Draft genome sequence of Photobacterium halotolerans S2753: a solonamide, ngercheumicin and holomycin producer.</title>
        <authorList>
            <person name="Machado H.R."/>
            <person name="Gram L."/>
        </authorList>
    </citation>
    <scope>NUCLEOTIDE SEQUENCE [LARGE SCALE GENOMIC DNA]</scope>
    <source>
        <strain evidence="2 3">S2753</strain>
    </source>
</reference>
<gene>
    <name evidence="2" type="ORF">EA58_19990</name>
</gene>
<protein>
    <submittedName>
        <fullName evidence="2">Molybdenum cofactor biosysynthesis protein</fullName>
    </submittedName>
</protein>
<dbReference type="Pfam" id="PF03473">
    <property type="entry name" value="MOSC"/>
    <property type="match status" value="1"/>
</dbReference>